<feature type="region of interest" description="Disordered" evidence="4">
    <location>
        <begin position="1"/>
        <end position="20"/>
    </location>
</feature>
<dbReference type="PANTHER" id="PTHR30136:SF24">
    <property type="entry name" value="HTH-TYPE TRANSCRIPTIONAL REPRESSOR ALLR"/>
    <property type="match status" value="1"/>
</dbReference>
<reference evidence="7 8" key="1">
    <citation type="submission" date="2023-12" db="EMBL/GenBank/DDBJ databases">
        <title>Gut-associated functions are favored during microbiome assembly across C. elegans life.</title>
        <authorList>
            <person name="Zimmermann J."/>
        </authorList>
    </citation>
    <scope>NUCLEOTIDE SEQUENCE [LARGE SCALE GENOMIC DNA]</scope>
    <source>
        <strain evidence="7 8">MYb71</strain>
    </source>
</reference>
<keyword evidence="3" id="KW-0804">Transcription</keyword>
<dbReference type="InterPro" id="IPR036390">
    <property type="entry name" value="WH_DNA-bd_sf"/>
</dbReference>
<dbReference type="PANTHER" id="PTHR30136">
    <property type="entry name" value="HELIX-TURN-HELIX TRANSCRIPTIONAL REGULATOR, ICLR FAMILY"/>
    <property type="match status" value="1"/>
</dbReference>
<name>A0ABU8PN41_9HYPH</name>
<dbReference type="Pfam" id="PF09339">
    <property type="entry name" value="HTH_IclR"/>
    <property type="match status" value="1"/>
</dbReference>
<proteinExistence type="predicted"/>
<feature type="domain" description="HTH iclR-type" evidence="5">
    <location>
        <begin position="23"/>
        <end position="84"/>
    </location>
</feature>
<keyword evidence="1" id="KW-0805">Transcription regulation</keyword>
<sequence length="245" mass="26549">MAEHIRRRGRPKGFAAPQSPVTSQALTKALDLLAFISERPGLTLTEISEGLGASIATVHRLLATLEDRSFVEIEPAQQTWSIGAEAFRLGAAFLRRTNVVERSRPLMRDLMQATGETSNLGVLSTGQVLFLSQVETHESIRAFFPPGTLSPLHASGIGKALLSCQDSNGVEAMLQKKPLQRFTKNTITTKHALLDELKRIRDQGFSFDDEERTVGMRCVAAPILNAYGEAIAGGLGVWAEPQAAG</sequence>
<dbReference type="SUPFAM" id="SSF55781">
    <property type="entry name" value="GAF domain-like"/>
    <property type="match status" value="1"/>
</dbReference>
<dbReference type="SUPFAM" id="SSF46785">
    <property type="entry name" value="Winged helix' DNA-binding domain"/>
    <property type="match status" value="1"/>
</dbReference>
<dbReference type="InterPro" id="IPR050707">
    <property type="entry name" value="HTH_MetabolicPath_Reg"/>
</dbReference>
<dbReference type="EMBL" id="JBBGZH010000003">
    <property type="protein sequence ID" value="MEJ5023005.1"/>
    <property type="molecule type" value="Genomic_DNA"/>
</dbReference>
<dbReference type="Proteomes" id="UP001375812">
    <property type="component" value="Unassembled WGS sequence"/>
</dbReference>
<gene>
    <name evidence="7" type="ORF">WH297_25245</name>
</gene>
<keyword evidence="8" id="KW-1185">Reference proteome</keyword>
<dbReference type="PROSITE" id="PS51078">
    <property type="entry name" value="ICLR_ED"/>
    <property type="match status" value="1"/>
</dbReference>
<accession>A0ABU8PN41</accession>
<organism evidence="7 8">
    <name type="scientific">Ochrobactrum vermis</name>
    <dbReference type="NCBI Taxonomy" id="1827297"/>
    <lineage>
        <taxon>Bacteria</taxon>
        <taxon>Pseudomonadati</taxon>
        <taxon>Pseudomonadota</taxon>
        <taxon>Alphaproteobacteria</taxon>
        <taxon>Hyphomicrobiales</taxon>
        <taxon>Brucellaceae</taxon>
        <taxon>Brucella/Ochrobactrum group</taxon>
        <taxon>Ochrobactrum</taxon>
    </lineage>
</organism>
<evidence type="ECO:0000259" key="5">
    <source>
        <dbReference type="PROSITE" id="PS51077"/>
    </source>
</evidence>
<dbReference type="InterPro" id="IPR029016">
    <property type="entry name" value="GAF-like_dom_sf"/>
</dbReference>
<evidence type="ECO:0000256" key="4">
    <source>
        <dbReference type="SAM" id="MobiDB-lite"/>
    </source>
</evidence>
<evidence type="ECO:0000313" key="7">
    <source>
        <dbReference type="EMBL" id="MEJ5023005.1"/>
    </source>
</evidence>
<feature type="compositionally biased region" description="Basic residues" evidence="4">
    <location>
        <begin position="1"/>
        <end position="11"/>
    </location>
</feature>
<dbReference type="PROSITE" id="PS51077">
    <property type="entry name" value="HTH_ICLR"/>
    <property type="match status" value="1"/>
</dbReference>
<evidence type="ECO:0000313" key="8">
    <source>
        <dbReference type="Proteomes" id="UP001375812"/>
    </source>
</evidence>
<dbReference type="SMART" id="SM00346">
    <property type="entry name" value="HTH_ICLR"/>
    <property type="match status" value="1"/>
</dbReference>
<keyword evidence="2" id="KW-0238">DNA-binding</keyword>
<protein>
    <submittedName>
        <fullName evidence="7">IclR family transcriptional regulator</fullName>
    </submittedName>
</protein>
<comment type="caution">
    <text evidence="7">The sequence shown here is derived from an EMBL/GenBank/DDBJ whole genome shotgun (WGS) entry which is preliminary data.</text>
</comment>
<dbReference type="InterPro" id="IPR005471">
    <property type="entry name" value="Tscrpt_reg_IclR_N"/>
</dbReference>
<evidence type="ECO:0000256" key="2">
    <source>
        <dbReference type="ARBA" id="ARBA00023125"/>
    </source>
</evidence>
<evidence type="ECO:0000256" key="3">
    <source>
        <dbReference type="ARBA" id="ARBA00023163"/>
    </source>
</evidence>
<feature type="domain" description="IclR-ED" evidence="6">
    <location>
        <begin position="85"/>
        <end position="245"/>
    </location>
</feature>
<evidence type="ECO:0000256" key="1">
    <source>
        <dbReference type="ARBA" id="ARBA00023015"/>
    </source>
</evidence>
<dbReference type="InterPro" id="IPR036388">
    <property type="entry name" value="WH-like_DNA-bd_sf"/>
</dbReference>
<dbReference type="InterPro" id="IPR014757">
    <property type="entry name" value="Tscrpt_reg_IclR_C"/>
</dbReference>
<dbReference type="RefSeq" id="WP_339561777.1">
    <property type="nucleotide sequence ID" value="NZ_JBBGZH010000003.1"/>
</dbReference>
<dbReference type="Pfam" id="PF01614">
    <property type="entry name" value="IclR_C"/>
    <property type="match status" value="1"/>
</dbReference>
<dbReference type="Gene3D" id="3.30.450.40">
    <property type="match status" value="1"/>
</dbReference>
<evidence type="ECO:0000259" key="6">
    <source>
        <dbReference type="PROSITE" id="PS51078"/>
    </source>
</evidence>
<dbReference type="Gene3D" id="1.10.10.10">
    <property type="entry name" value="Winged helix-like DNA-binding domain superfamily/Winged helix DNA-binding domain"/>
    <property type="match status" value="1"/>
</dbReference>